<keyword evidence="2" id="KW-1185">Reference proteome</keyword>
<dbReference type="EMBL" id="JAJVCZ030000006">
    <property type="protein sequence ID" value="KAL0258492.1"/>
    <property type="molecule type" value="Genomic_DNA"/>
</dbReference>
<dbReference type="Proteomes" id="UP001430584">
    <property type="component" value="Unassembled WGS sequence"/>
</dbReference>
<gene>
    <name evidence="1" type="ORF">SLS55_005986</name>
</gene>
<comment type="caution">
    <text evidence="1">The sequence shown here is derived from an EMBL/GenBank/DDBJ whole genome shotgun (WGS) entry which is preliminary data.</text>
</comment>
<protein>
    <submittedName>
        <fullName evidence="1">Uncharacterized protein</fullName>
    </submittedName>
</protein>
<dbReference type="GeneID" id="92010071"/>
<name>A0ABR3CCX1_9PEZI</name>
<evidence type="ECO:0000313" key="2">
    <source>
        <dbReference type="Proteomes" id="UP001430584"/>
    </source>
</evidence>
<accession>A0ABR3CCX1</accession>
<reference evidence="1 2" key="1">
    <citation type="submission" date="2024-02" db="EMBL/GenBank/DDBJ databases">
        <title>De novo assembly and annotation of 12 fungi associated with fruit tree decline syndrome in Ontario, Canada.</title>
        <authorList>
            <person name="Sulman M."/>
            <person name="Ellouze W."/>
            <person name="Ilyukhin E."/>
        </authorList>
    </citation>
    <scope>NUCLEOTIDE SEQUENCE [LARGE SCALE GENOMIC DNA]</scope>
    <source>
        <strain evidence="1 2">FDS-637</strain>
    </source>
</reference>
<sequence length="162" mass="17948">MNKDREVLHHFADRWLSRFAKLSSSLVIFEFDKLSQAEAAIKAKSELEFPGQLQCISVAEYAKLLNNVHPSLGVSNKYEAQVLVNAKSKLECPGQLQCISVAEYAKLLNNVHPSLGVFNKYEAQVLVNVTQLAVVCPGLISSPVFVKLSKSPNRMEACVDTR</sequence>
<evidence type="ECO:0000313" key="1">
    <source>
        <dbReference type="EMBL" id="KAL0258492.1"/>
    </source>
</evidence>
<dbReference type="RefSeq" id="XP_066631521.1">
    <property type="nucleotide sequence ID" value="XM_066777426.1"/>
</dbReference>
<proteinExistence type="predicted"/>
<organism evidence="1 2">
    <name type="scientific">Diplodia seriata</name>
    <dbReference type="NCBI Taxonomy" id="420778"/>
    <lineage>
        <taxon>Eukaryota</taxon>
        <taxon>Fungi</taxon>
        <taxon>Dikarya</taxon>
        <taxon>Ascomycota</taxon>
        <taxon>Pezizomycotina</taxon>
        <taxon>Dothideomycetes</taxon>
        <taxon>Dothideomycetes incertae sedis</taxon>
        <taxon>Botryosphaeriales</taxon>
        <taxon>Botryosphaeriaceae</taxon>
        <taxon>Diplodia</taxon>
    </lineage>
</organism>